<keyword evidence="3" id="KW-1185">Reference proteome</keyword>
<dbReference type="EMBL" id="KV425659">
    <property type="protein sequence ID" value="KZT18855.1"/>
    <property type="molecule type" value="Genomic_DNA"/>
</dbReference>
<accession>A0A165MW10</accession>
<gene>
    <name evidence="2" type="ORF">NEOLEDRAFT_1124910</name>
</gene>
<evidence type="ECO:0000313" key="3">
    <source>
        <dbReference type="Proteomes" id="UP000076761"/>
    </source>
</evidence>
<evidence type="ECO:0000259" key="1">
    <source>
        <dbReference type="Pfam" id="PF20236"/>
    </source>
</evidence>
<evidence type="ECO:0000313" key="2">
    <source>
        <dbReference type="EMBL" id="KZT18855.1"/>
    </source>
</evidence>
<name>A0A165MW10_9AGAM</name>
<dbReference type="InterPro" id="IPR046528">
    <property type="entry name" value="DUF6593"/>
</dbReference>
<proteinExistence type="predicted"/>
<reference evidence="2 3" key="1">
    <citation type="journal article" date="2016" name="Mol. Biol. Evol.">
        <title>Comparative Genomics of Early-Diverging Mushroom-Forming Fungi Provides Insights into the Origins of Lignocellulose Decay Capabilities.</title>
        <authorList>
            <person name="Nagy L.G."/>
            <person name="Riley R."/>
            <person name="Tritt A."/>
            <person name="Adam C."/>
            <person name="Daum C."/>
            <person name="Floudas D."/>
            <person name="Sun H."/>
            <person name="Yadav J.S."/>
            <person name="Pangilinan J."/>
            <person name="Larsson K.H."/>
            <person name="Matsuura K."/>
            <person name="Barry K."/>
            <person name="Labutti K."/>
            <person name="Kuo R."/>
            <person name="Ohm R.A."/>
            <person name="Bhattacharya S.S."/>
            <person name="Shirouzu T."/>
            <person name="Yoshinaga Y."/>
            <person name="Martin F.M."/>
            <person name="Grigoriev I.V."/>
            <person name="Hibbett D.S."/>
        </authorList>
    </citation>
    <scope>NUCLEOTIDE SEQUENCE [LARGE SCALE GENOMIC DNA]</scope>
    <source>
        <strain evidence="2 3">HHB14362 ss-1</strain>
    </source>
</reference>
<feature type="domain" description="DUF6593" evidence="1">
    <location>
        <begin position="65"/>
        <end position="200"/>
    </location>
</feature>
<sequence>MSTSHNPFAQGGWISAGSGHSRDGFWDTSGSPPSIFGALPYPSSPALPPPVPNSILFVFTEFAPSILNCTVTDNRAATVFSVATETTPRFTFVKDRDARNIAMLEWQTHPLVEVRGVVPRMEVRAWLALSQDARSRIMTVGNTRYAWAPSGSHILLYTTGTSVPAVLAKISKTPNSVTLELSPAALELGLLQCAIVATVLMQSGRNID</sequence>
<dbReference type="AlphaFoldDB" id="A0A165MW10"/>
<protein>
    <recommendedName>
        <fullName evidence="1">DUF6593 domain-containing protein</fullName>
    </recommendedName>
</protein>
<dbReference type="InParanoid" id="A0A165MW10"/>
<organism evidence="2 3">
    <name type="scientific">Neolentinus lepideus HHB14362 ss-1</name>
    <dbReference type="NCBI Taxonomy" id="1314782"/>
    <lineage>
        <taxon>Eukaryota</taxon>
        <taxon>Fungi</taxon>
        <taxon>Dikarya</taxon>
        <taxon>Basidiomycota</taxon>
        <taxon>Agaricomycotina</taxon>
        <taxon>Agaricomycetes</taxon>
        <taxon>Gloeophyllales</taxon>
        <taxon>Gloeophyllaceae</taxon>
        <taxon>Neolentinus</taxon>
    </lineage>
</organism>
<dbReference type="Pfam" id="PF20236">
    <property type="entry name" value="DUF6593"/>
    <property type="match status" value="1"/>
</dbReference>
<dbReference type="OrthoDB" id="3191568at2759"/>
<dbReference type="Proteomes" id="UP000076761">
    <property type="component" value="Unassembled WGS sequence"/>
</dbReference>